<keyword evidence="9" id="KW-1185">Reference proteome</keyword>
<feature type="transmembrane region" description="Helical" evidence="7">
    <location>
        <begin position="103"/>
        <end position="121"/>
    </location>
</feature>
<dbReference type="GO" id="GO:0005886">
    <property type="term" value="C:plasma membrane"/>
    <property type="evidence" value="ECO:0007669"/>
    <property type="project" value="UniProtKB-SubCell"/>
</dbReference>
<comment type="subcellular location">
    <subcellularLocation>
        <location evidence="1">Cell membrane</location>
        <topology evidence="1">Multi-pass membrane protein</topology>
    </subcellularLocation>
</comment>
<dbReference type="OrthoDB" id="280866at2"/>
<dbReference type="Pfam" id="PF07681">
    <property type="entry name" value="DoxX"/>
    <property type="match status" value="1"/>
</dbReference>
<feature type="transmembrane region" description="Helical" evidence="7">
    <location>
        <begin position="12"/>
        <end position="28"/>
    </location>
</feature>
<evidence type="ECO:0000313" key="8">
    <source>
        <dbReference type="EMBL" id="TWI00349.1"/>
    </source>
</evidence>
<name>A0A562KY29_9GAMM</name>
<dbReference type="EMBL" id="VLKN01000007">
    <property type="protein sequence ID" value="TWI00349.1"/>
    <property type="molecule type" value="Genomic_DNA"/>
</dbReference>
<evidence type="ECO:0000256" key="2">
    <source>
        <dbReference type="ARBA" id="ARBA00006679"/>
    </source>
</evidence>
<dbReference type="PANTHER" id="PTHR33452:SF1">
    <property type="entry name" value="INNER MEMBRANE PROTEIN YPHA-RELATED"/>
    <property type="match status" value="1"/>
</dbReference>
<evidence type="ECO:0000256" key="7">
    <source>
        <dbReference type="SAM" id="Phobius"/>
    </source>
</evidence>
<evidence type="ECO:0000313" key="9">
    <source>
        <dbReference type="Proteomes" id="UP000315167"/>
    </source>
</evidence>
<comment type="caution">
    <text evidence="8">The sequence shown here is derived from an EMBL/GenBank/DDBJ whole genome shotgun (WGS) entry which is preliminary data.</text>
</comment>
<comment type="similarity">
    <text evidence="2">Belongs to the DoxX family.</text>
</comment>
<feature type="transmembrane region" description="Helical" evidence="7">
    <location>
        <begin position="48"/>
        <end position="66"/>
    </location>
</feature>
<dbReference type="Proteomes" id="UP000315167">
    <property type="component" value="Unassembled WGS sequence"/>
</dbReference>
<keyword evidence="3" id="KW-1003">Cell membrane</keyword>
<keyword evidence="5 7" id="KW-1133">Transmembrane helix</keyword>
<dbReference type="InterPro" id="IPR051907">
    <property type="entry name" value="DoxX-like_oxidoreductase"/>
</dbReference>
<protein>
    <submittedName>
        <fullName evidence="8">Putative oxidoreductase</fullName>
    </submittedName>
</protein>
<evidence type="ECO:0000256" key="6">
    <source>
        <dbReference type="ARBA" id="ARBA00023136"/>
    </source>
</evidence>
<dbReference type="AlphaFoldDB" id="A0A562KY29"/>
<gene>
    <name evidence="8" type="ORF">IP90_02895</name>
</gene>
<keyword evidence="6 7" id="KW-0472">Membrane</keyword>
<reference evidence="8 9" key="1">
    <citation type="journal article" date="2015" name="Stand. Genomic Sci.">
        <title>Genomic Encyclopedia of Bacterial and Archaeal Type Strains, Phase III: the genomes of soil and plant-associated and newly described type strains.</title>
        <authorList>
            <person name="Whitman W.B."/>
            <person name="Woyke T."/>
            <person name="Klenk H.P."/>
            <person name="Zhou Y."/>
            <person name="Lilburn T.G."/>
            <person name="Beck B.J."/>
            <person name="De Vos P."/>
            <person name="Vandamme P."/>
            <person name="Eisen J.A."/>
            <person name="Garrity G."/>
            <person name="Hugenholtz P."/>
            <person name="Kyrpides N.C."/>
        </authorList>
    </citation>
    <scope>NUCLEOTIDE SEQUENCE [LARGE SCALE GENOMIC DNA]</scope>
    <source>
        <strain evidence="8 9">CGMCC 1.10821</strain>
    </source>
</reference>
<evidence type="ECO:0000256" key="1">
    <source>
        <dbReference type="ARBA" id="ARBA00004651"/>
    </source>
</evidence>
<organism evidence="8 9">
    <name type="scientific">Luteimonas cucumeris</name>
    <dbReference type="NCBI Taxonomy" id="985012"/>
    <lineage>
        <taxon>Bacteria</taxon>
        <taxon>Pseudomonadati</taxon>
        <taxon>Pseudomonadota</taxon>
        <taxon>Gammaproteobacteria</taxon>
        <taxon>Lysobacterales</taxon>
        <taxon>Lysobacteraceae</taxon>
        <taxon>Luteimonas</taxon>
    </lineage>
</organism>
<feature type="transmembrane region" description="Helical" evidence="7">
    <location>
        <begin position="73"/>
        <end position="91"/>
    </location>
</feature>
<dbReference type="PANTHER" id="PTHR33452">
    <property type="entry name" value="OXIDOREDUCTASE CATD-RELATED"/>
    <property type="match status" value="1"/>
</dbReference>
<evidence type="ECO:0000256" key="4">
    <source>
        <dbReference type="ARBA" id="ARBA00022692"/>
    </source>
</evidence>
<accession>A0A562KY29</accession>
<dbReference type="RefSeq" id="WP_144900377.1">
    <property type="nucleotide sequence ID" value="NZ_VLKN01000007.1"/>
</dbReference>
<evidence type="ECO:0000256" key="5">
    <source>
        <dbReference type="ARBA" id="ARBA00022989"/>
    </source>
</evidence>
<keyword evidence="4 7" id="KW-0812">Transmembrane</keyword>
<evidence type="ECO:0000256" key="3">
    <source>
        <dbReference type="ARBA" id="ARBA00022475"/>
    </source>
</evidence>
<dbReference type="InterPro" id="IPR032808">
    <property type="entry name" value="DoxX"/>
</dbReference>
<sequence>MNQAAQQDLGKLVLRVALGVLILLHGIAKLRFGLDPIAGMLQSHGLPHYLAYGALVGEVLAPLLLILGWYARIGAALVAVNMLFAFALAHMGQLTQLNGQGGWALELQAMFLASAVALLLLGPGKYSLNQR</sequence>
<proteinExistence type="inferred from homology"/>